<keyword evidence="2" id="KW-0472">Membrane</keyword>
<keyword evidence="2" id="KW-0812">Transmembrane</keyword>
<evidence type="ECO:0000256" key="1">
    <source>
        <dbReference type="SAM" id="MobiDB-lite"/>
    </source>
</evidence>
<sequence length="225" mass="24641">MPAPLLPVYIVVPQWVRTSTAGGAFSTMPDSTSLPPASDPEDVIPAPAATSSSELQEPELGFQPLPPPPPQHFPTLRSEDSRVALTNDGLEINDELFGWRELEGVDVQPVRWLLGVLLGGFVLCGFMLGYLQFWLHSMPAALGMGAGALLLVWGVRGTNRWRLHRPGREPRHFAFAGPARSWQQLASEANLRIRQRHNEAAATAAYWLHEAAQPPFPAPDAPTVY</sequence>
<keyword evidence="4" id="KW-1185">Reference proteome</keyword>
<evidence type="ECO:0000313" key="4">
    <source>
        <dbReference type="Proteomes" id="UP000829647"/>
    </source>
</evidence>
<name>A0ABY4JDA0_9BACT</name>
<evidence type="ECO:0000313" key="3">
    <source>
        <dbReference type="EMBL" id="UPL50799.1"/>
    </source>
</evidence>
<keyword evidence="2" id="KW-1133">Transmembrane helix</keyword>
<feature type="region of interest" description="Disordered" evidence="1">
    <location>
        <begin position="22"/>
        <end position="46"/>
    </location>
</feature>
<proteinExistence type="predicted"/>
<feature type="transmembrane region" description="Helical" evidence="2">
    <location>
        <begin position="137"/>
        <end position="155"/>
    </location>
</feature>
<dbReference type="Proteomes" id="UP000829647">
    <property type="component" value="Chromosome"/>
</dbReference>
<reference evidence="3 4" key="1">
    <citation type="submission" date="2022-04" db="EMBL/GenBank/DDBJ databases">
        <title>Hymenobacter sp. isolated from the air.</title>
        <authorList>
            <person name="Won M."/>
            <person name="Lee C.-M."/>
            <person name="Woen H.-Y."/>
            <person name="Kwon S.-W."/>
        </authorList>
    </citation>
    <scope>NUCLEOTIDE SEQUENCE [LARGE SCALE GENOMIC DNA]</scope>
    <source>
        <strain evidence="4">5516 S-25</strain>
    </source>
</reference>
<organism evidence="3 4">
    <name type="scientific">Hymenobacter sublimis</name>
    <dbReference type="NCBI Taxonomy" id="2933777"/>
    <lineage>
        <taxon>Bacteria</taxon>
        <taxon>Pseudomonadati</taxon>
        <taxon>Bacteroidota</taxon>
        <taxon>Cytophagia</taxon>
        <taxon>Cytophagales</taxon>
        <taxon>Hymenobacteraceae</taxon>
        <taxon>Hymenobacter</taxon>
    </lineage>
</organism>
<dbReference type="RefSeq" id="WP_247976762.1">
    <property type="nucleotide sequence ID" value="NZ_CP095848.1"/>
</dbReference>
<dbReference type="EMBL" id="CP095848">
    <property type="protein sequence ID" value="UPL50799.1"/>
    <property type="molecule type" value="Genomic_DNA"/>
</dbReference>
<gene>
    <name evidence="3" type="ORF">MWH26_07815</name>
</gene>
<evidence type="ECO:0000256" key="2">
    <source>
        <dbReference type="SAM" id="Phobius"/>
    </source>
</evidence>
<protein>
    <submittedName>
        <fullName evidence="3">Uncharacterized protein</fullName>
    </submittedName>
</protein>
<feature type="transmembrane region" description="Helical" evidence="2">
    <location>
        <begin position="110"/>
        <end position="131"/>
    </location>
</feature>
<accession>A0ABY4JDA0</accession>